<keyword evidence="2 4" id="KW-0808">Transferase</keyword>
<dbReference type="HAMAP" id="MF_01107">
    <property type="entry name" value="ArgD_aminotrans_3"/>
    <property type="match status" value="1"/>
</dbReference>
<dbReference type="InterPro" id="IPR015424">
    <property type="entry name" value="PyrdxlP-dep_Trfase"/>
</dbReference>
<sequence length="397" mass="41883">MTSALLPTYARAPIAFERGEGAWLVARDGERYLDFGAGIAVNALGHAHPHLVEALTTQAQKLWHTSNLFEIPDGERLGRRLVDATFADVAFFANSGAEANEAAIKMARKYHATGGHPERFRIITFEGAFHGRTLATIAAGGQQKYIDGFGPKVDGFDQVPTGDFDALEAAIGPQTAALMIEPIQGEGGVRVIPHEHLRALRALCDAHGLLLIMDEVQTGVGRTGRLFAHEWSGVTPDIMSAAKGIGGGFPLGVCLATAEAARGMTAGSHGTTFGGNPLAMAVGNAVLDVVLGEGFLDRVEQLGLLLKQRLAALQDRHPGVIQEVRGEGLMLGLKLAVPNTEFAAAARDAHLLVIPAGDNVVRLLPPLVITDADVTEAVTRLDATATRLETERQGAAA</sequence>
<feature type="binding site" evidence="4">
    <location>
        <position position="272"/>
    </location>
    <ligand>
        <name>pyridoxal 5'-phosphate</name>
        <dbReference type="ChEBI" id="CHEBI:597326"/>
    </ligand>
</feature>
<comment type="pathway">
    <text evidence="4">Amino-acid biosynthesis; L-arginine biosynthesis; N(2)-acetyl-L-ornithine from L-glutamate: step 4/4.</text>
</comment>
<accession>A0ABT8BI78</accession>
<reference evidence="6" key="1">
    <citation type="journal article" date="2019" name="Int. J. Syst. Evol. Microbiol.">
        <title>The Global Catalogue of Microorganisms (GCM) 10K type strain sequencing project: providing services to taxonomists for standard genome sequencing and annotation.</title>
        <authorList>
            <consortium name="The Broad Institute Genomics Platform"/>
            <consortium name="The Broad Institute Genome Sequencing Center for Infectious Disease"/>
            <person name="Wu L."/>
            <person name="Ma J."/>
        </authorList>
    </citation>
    <scope>NUCLEOTIDE SEQUENCE [LARGE SCALE GENOMIC DNA]</scope>
    <source>
        <strain evidence="6">CECT 7069</strain>
    </source>
</reference>
<dbReference type="NCBIfam" id="NF002325">
    <property type="entry name" value="PRK01278.1"/>
    <property type="match status" value="1"/>
</dbReference>
<keyword evidence="6" id="KW-1185">Reference proteome</keyword>
<comment type="miscellaneous">
    <text evidence="4">May also have succinyldiaminopimelate aminotransferase activity, thus carrying out the corresponding step in lysine biosynthesis.</text>
</comment>
<dbReference type="PROSITE" id="PS00600">
    <property type="entry name" value="AA_TRANSFER_CLASS_3"/>
    <property type="match status" value="1"/>
</dbReference>
<gene>
    <name evidence="4" type="primary">argD</name>
    <name evidence="5" type="ORF">QWZ12_14730</name>
</gene>
<dbReference type="PIRSF" id="PIRSF000521">
    <property type="entry name" value="Transaminase_4ab_Lys_Orn"/>
    <property type="match status" value="1"/>
</dbReference>
<dbReference type="Pfam" id="PF00202">
    <property type="entry name" value="Aminotran_3"/>
    <property type="match status" value="1"/>
</dbReference>
<feature type="binding site" evidence="4">
    <location>
        <position position="271"/>
    </location>
    <ligand>
        <name>N(2)-acetyl-L-ornithine</name>
        <dbReference type="ChEBI" id="CHEBI:57805"/>
    </ligand>
</feature>
<dbReference type="NCBIfam" id="TIGR00707">
    <property type="entry name" value="argD"/>
    <property type="match status" value="1"/>
</dbReference>
<dbReference type="CDD" id="cd00610">
    <property type="entry name" value="OAT_like"/>
    <property type="match status" value="1"/>
</dbReference>
<evidence type="ECO:0000256" key="3">
    <source>
        <dbReference type="ARBA" id="ARBA00022898"/>
    </source>
</evidence>
<feature type="modified residue" description="N6-(pyridoxal phosphate)lysine" evidence="4">
    <location>
        <position position="243"/>
    </location>
</feature>
<dbReference type="InterPro" id="IPR050103">
    <property type="entry name" value="Class-III_PLP-dep_AT"/>
</dbReference>
<comment type="catalytic activity">
    <reaction evidence="4">
        <text>N(2)-acetyl-L-ornithine + 2-oxoglutarate = N-acetyl-L-glutamate 5-semialdehyde + L-glutamate</text>
        <dbReference type="Rhea" id="RHEA:18049"/>
        <dbReference type="ChEBI" id="CHEBI:16810"/>
        <dbReference type="ChEBI" id="CHEBI:29123"/>
        <dbReference type="ChEBI" id="CHEBI:29985"/>
        <dbReference type="ChEBI" id="CHEBI:57805"/>
        <dbReference type="EC" id="2.6.1.11"/>
    </reaction>
</comment>
<dbReference type="PANTHER" id="PTHR11986:SF113">
    <property type="entry name" value="SUCCINYLORNITHINE TRANSAMINASE"/>
    <property type="match status" value="1"/>
</dbReference>
<evidence type="ECO:0000256" key="4">
    <source>
        <dbReference type="HAMAP-Rule" id="MF_01107"/>
    </source>
</evidence>
<evidence type="ECO:0000313" key="5">
    <source>
        <dbReference type="EMBL" id="MDN3591857.1"/>
    </source>
</evidence>
<dbReference type="SUPFAM" id="SSF53383">
    <property type="entry name" value="PLP-dependent transferases"/>
    <property type="match status" value="1"/>
</dbReference>
<comment type="subunit">
    <text evidence="4">Homodimer.</text>
</comment>
<feature type="binding site" evidence="4">
    <location>
        <position position="129"/>
    </location>
    <ligand>
        <name>pyridoxal 5'-phosphate</name>
        <dbReference type="ChEBI" id="CHEBI:597326"/>
    </ligand>
</feature>
<dbReference type="InterPro" id="IPR005814">
    <property type="entry name" value="Aminotrans_3"/>
</dbReference>
<dbReference type="InterPro" id="IPR015422">
    <property type="entry name" value="PyrdxlP-dep_Trfase_small"/>
</dbReference>
<feature type="binding site" evidence="4">
    <location>
        <begin position="214"/>
        <end position="217"/>
    </location>
    <ligand>
        <name>pyridoxal 5'-phosphate</name>
        <dbReference type="ChEBI" id="CHEBI:597326"/>
    </ligand>
</feature>
<keyword evidence="4" id="KW-0963">Cytoplasm</keyword>
<dbReference type="EC" id="2.6.1.11" evidence="4"/>
<dbReference type="EMBL" id="JAUFPX010000013">
    <property type="protein sequence ID" value="MDN3591857.1"/>
    <property type="molecule type" value="Genomic_DNA"/>
</dbReference>
<keyword evidence="4" id="KW-0028">Amino-acid biosynthesis</keyword>
<feature type="binding site" evidence="4">
    <location>
        <begin position="96"/>
        <end position="97"/>
    </location>
    <ligand>
        <name>pyridoxal 5'-phosphate</name>
        <dbReference type="ChEBI" id="CHEBI:597326"/>
    </ligand>
</feature>
<evidence type="ECO:0000313" key="6">
    <source>
        <dbReference type="Proteomes" id="UP001224644"/>
    </source>
</evidence>
<evidence type="ECO:0000256" key="2">
    <source>
        <dbReference type="ARBA" id="ARBA00022679"/>
    </source>
</evidence>
<evidence type="ECO:0000256" key="1">
    <source>
        <dbReference type="ARBA" id="ARBA00022576"/>
    </source>
</evidence>
<dbReference type="RefSeq" id="WP_238227652.1">
    <property type="nucleotide sequence ID" value="NZ_BPQD01000033.1"/>
</dbReference>
<comment type="caution">
    <text evidence="5">The sequence shown here is derived from an EMBL/GenBank/DDBJ whole genome shotgun (WGS) entry which is preliminary data.</text>
</comment>
<dbReference type="InterPro" id="IPR049704">
    <property type="entry name" value="Aminotrans_3_PPA_site"/>
</dbReference>
<organism evidence="5 6">
    <name type="scientific">Methylobacterium adhaesivum</name>
    <dbReference type="NCBI Taxonomy" id="333297"/>
    <lineage>
        <taxon>Bacteria</taxon>
        <taxon>Pseudomonadati</taxon>
        <taxon>Pseudomonadota</taxon>
        <taxon>Alphaproteobacteria</taxon>
        <taxon>Hyphomicrobiales</taxon>
        <taxon>Methylobacteriaceae</taxon>
        <taxon>Methylobacterium</taxon>
    </lineage>
</organism>
<keyword evidence="1 4" id="KW-0032">Aminotransferase</keyword>
<name>A0ABT8BI78_9HYPH</name>
<comment type="cofactor">
    <cofactor evidence="4">
        <name>pyridoxal 5'-phosphate</name>
        <dbReference type="ChEBI" id="CHEBI:597326"/>
    </cofactor>
    <text evidence="4">Binds 1 pyridoxal phosphate per subunit.</text>
</comment>
<comment type="subcellular location">
    <subcellularLocation>
        <location evidence="4">Cytoplasm</location>
    </subcellularLocation>
</comment>
<keyword evidence="4" id="KW-0055">Arginine biosynthesis</keyword>
<dbReference type="Gene3D" id="3.90.1150.10">
    <property type="entry name" value="Aspartate Aminotransferase, domain 1"/>
    <property type="match status" value="1"/>
</dbReference>
<proteinExistence type="inferred from homology"/>
<protein>
    <recommendedName>
        <fullName evidence="4">Acetylornithine aminotransferase</fullName>
        <shortName evidence="4">ACOAT</shortName>
        <ecNumber evidence="4">2.6.1.11</ecNumber>
    </recommendedName>
</protein>
<dbReference type="GO" id="GO:0008483">
    <property type="term" value="F:transaminase activity"/>
    <property type="evidence" value="ECO:0007669"/>
    <property type="project" value="UniProtKB-KW"/>
</dbReference>
<dbReference type="PANTHER" id="PTHR11986">
    <property type="entry name" value="AMINOTRANSFERASE CLASS III"/>
    <property type="match status" value="1"/>
</dbReference>
<dbReference type="Proteomes" id="UP001224644">
    <property type="component" value="Unassembled WGS sequence"/>
</dbReference>
<dbReference type="InterPro" id="IPR004636">
    <property type="entry name" value="AcOrn/SuccOrn_fam"/>
</dbReference>
<dbReference type="InterPro" id="IPR015421">
    <property type="entry name" value="PyrdxlP-dep_Trfase_major"/>
</dbReference>
<feature type="binding site" evidence="4">
    <location>
        <position position="132"/>
    </location>
    <ligand>
        <name>N(2)-acetyl-L-ornithine</name>
        <dbReference type="ChEBI" id="CHEBI:57805"/>
    </ligand>
</feature>
<keyword evidence="3 4" id="KW-0663">Pyridoxal phosphate</keyword>
<comment type="similarity">
    <text evidence="4">Belongs to the class-III pyridoxal-phosphate-dependent aminotransferase family. ArgD subfamily.</text>
</comment>
<dbReference type="Gene3D" id="3.40.640.10">
    <property type="entry name" value="Type I PLP-dependent aspartate aminotransferase-like (Major domain)"/>
    <property type="match status" value="1"/>
</dbReference>